<dbReference type="SMART" id="SM00636">
    <property type="entry name" value="Glyco_18"/>
    <property type="match status" value="1"/>
</dbReference>
<sequence>MYISGTYFASWSIYQYKHFVTDLPVADITHVFYAFMKIDPNTGEVQLGDSWADAEIPLESPCGGHQVKGSLGQLYELKKKRRYLKTLMSIGGWGTNDTFVAAFSTEQKMNTFVKSAVTMANCYHFDGIDIDWEYPSTDAEARQLLEVLYRLRVALGPDRLISVACPGGDDTFAILRPHLPAMDKYLSFWNVMCYDYAGKSWSQKTGFHSNLFGHNGDNSMSSDSIITKYHEAGVLRHKLVLGMPAYARAFANPAQPSIGSPFDKSTGPDDLEYKNISEKYEQFDHRKVSAFAMDSSRGLFLTYDSPISARIKAKYVESKQLAGGMWWCSYGDQPGERSLVGAFVDQLGRSNLDHTNNYCS</sequence>
<comment type="similarity">
    <text evidence="9">Belongs to the glycosyl hydrolase 18 family.</text>
</comment>
<name>A5DHG7_PICGU</name>
<proteinExistence type="inferred from homology"/>
<evidence type="ECO:0000256" key="4">
    <source>
        <dbReference type="ARBA" id="ARBA00023024"/>
    </source>
</evidence>
<evidence type="ECO:0000256" key="6">
    <source>
        <dbReference type="ARBA" id="ARBA00023295"/>
    </source>
</evidence>
<evidence type="ECO:0000256" key="2">
    <source>
        <dbReference type="ARBA" id="ARBA00012729"/>
    </source>
</evidence>
<dbReference type="Gene3D" id="3.20.20.80">
    <property type="entry name" value="Glycosidases"/>
    <property type="match status" value="1"/>
</dbReference>
<evidence type="ECO:0000256" key="3">
    <source>
        <dbReference type="ARBA" id="ARBA00022801"/>
    </source>
</evidence>
<organism evidence="11 12">
    <name type="scientific">Meyerozyma guilliermondii (strain ATCC 6260 / CBS 566 / DSM 6381 / JCM 1539 / NBRC 10279 / NRRL Y-324)</name>
    <name type="common">Yeast</name>
    <name type="synonym">Candida guilliermondii</name>
    <dbReference type="NCBI Taxonomy" id="294746"/>
    <lineage>
        <taxon>Eukaryota</taxon>
        <taxon>Fungi</taxon>
        <taxon>Dikarya</taxon>
        <taxon>Ascomycota</taxon>
        <taxon>Saccharomycotina</taxon>
        <taxon>Pichiomycetes</taxon>
        <taxon>Debaryomycetaceae</taxon>
        <taxon>Meyerozyma</taxon>
    </lineage>
</organism>
<dbReference type="HOGENOM" id="CLU_002833_1_0_1"/>
<gene>
    <name evidence="11" type="ORF">PGUG_02718</name>
</gene>
<evidence type="ECO:0000313" key="12">
    <source>
        <dbReference type="Proteomes" id="UP000001997"/>
    </source>
</evidence>
<evidence type="ECO:0000256" key="1">
    <source>
        <dbReference type="ARBA" id="ARBA00000822"/>
    </source>
</evidence>
<dbReference type="GO" id="GO:0008843">
    <property type="term" value="F:endochitinase activity"/>
    <property type="evidence" value="ECO:0007669"/>
    <property type="project" value="UniProtKB-EC"/>
</dbReference>
<evidence type="ECO:0000313" key="11">
    <source>
        <dbReference type="EMBL" id="EDK38620.2"/>
    </source>
</evidence>
<dbReference type="GO" id="GO:0005576">
    <property type="term" value="C:extracellular region"/>
    <property type="evidence" value="ECO:0007669"/>
    <property type="project" value="TreeGrafter"/>
</dbReference>
<dbReference type="GeneID" id="5127265"/>
<dbReference type="InterPro" id="IPR029070">
    <property type="entry name" value="Chitinase_insertion_sf"/>
</dbReference>
<dbReference type="CDD" id="cd06548">
    <property type="entry name" value="GH18_chitinase"/>
    <property type="match status" value="1"/>
</dbReference>
<evidence type="ECO:0000256" key="7">
    <source>
        <dbReference type="ARBA" id="ARBA00023326"/>
    </source>
</evidence>
<keyword evidence="12" id="KW-1185">Reference proteome</keyword>
<dbReference type="Pfam" id="PF00704">
    <property type="entry name" value="Glyco_hydro_18"/>
    <property type="match status" value="1"/>
</dbReference>
<dbReference type="EMBL" id="CH408157">
    <property type="protein sequence ID" value="EDK38620.2"/>
    <property type="molecule type" value="Genomic_DNA"/>
</dbReference>
<keyword evidence="4" id="KW-0146">Chitin degradation</keyword>
<keyword evidence="5" id="KW-0119">Carbohydrate metabolism</keyword>
<comment type="catalytic activity">
    <reaction evidence="1">
        <text>Random endo-hydrolysis of N-acetyl-beta-D-glucosaminide (1-&gt;4)-beta-linkages in chitin and chitodextrins.</text>
        <dbReference type="EC" id="3.2.1.14"/>
    </reaction>
</comment>
<protein>
    <recommendedName>
        <fullName evidence="2">chitinase</fullName>
        <ecNumber evidence="2">3.2.1.14</ecNumber>
    </recommendedName>
</protein>
<dbReference type="InterPro" id="IPR001223">
    <property type="entry name" value="Glyco_hydro18_cat"/>
</dbReference>
<dbReference type="EC" id="3.2.1.14" evidence="2"/>
<dbReference type="InterPro" id="IPR001579">
    <property type="entry name" value="Glyco_hydro_18_chit_AS"/>
</dbReference>
<dbReference type="PANTHER" id="PTHR11177:SF317">
    <property type="entry name" value="CHITINASE 12-RELATED"/>
    <property type="match status" value="1"/>
</dbReference>
<dbReference type="InterPro" id="IPR011583">
    <property type="entry name" value="Chitinase_II/V-like_cat"/>
</dbReference>
<dbReference type="GO" id="GO:0008061">
    <property type="term" value="F:chitin binding"/>
    <property type="evidence" value="ECO:0007669"/>
    <property type="project" value="InterPro"/>
</dbReference>
<accession>A5DHG7</accession>
<dbReference type="Gene3D" id="3.10.50.10">
    <property type="match status" value="1"/>
</dbReference>
<dbReference type="RefSeq" id="XP_001484989.2">
    <property type="nucleotide sequence ID" value="XM_001484939.1"/>
</dbReference>
<evidence type="ECO:0000259" key="10">
    <source>
        <dbReference type="PROSITE" id="PS51910"/>
    </source>
</evidence>
<dbReference type="PANTHER" id="PTHR11177">
    <property type="entry name" value="CHITINASE"/>
    <property type="match status" value="1"/>
</dbReference>
<dbReference type="InterPro" id="IPR050314">
    <property type="entry name" value="Glycosyl_Hydrlase_18"/>
</dbReference>
<keyword evidence="7" id="KW-0624">Polysaccharide degradation</keyword>
<dbReference type="KEGG" id="pgu:PGUG_02718"/>
<dbReference type="eggNOG" id="KOG2806">
    <property type="taxonomic scope" value="Eukaryota"/>
</dbReference>
<reference evidence="11 12" key="1">
    <citation type="journal article" date="2009" name="Nature">
        <title>Evolution of pathogenicity and sexual reproduction in eight Candida genomes.</title>
        <authorList>
            <person name="Butler G."/>
            <person name="Rasmussen M.D."/>
            <person name="Lin M.F."/>
            <person name="Santos M.A."/>
            <person name="Sakthikumar S."/>
            <person name="Munro C.A."/>
            <person name="Rheinbay E."/>
            <person name="Grabherr M."/>
            <person name="Forche A."/>
            <person name="Reedy J.L."/>
            <person name="Agrafioti I."/>
            <person name="Arnaud M.B."/>
            <person name="Bates S."/>
            <person name="Brown A.J."/>
            <person name="Brunke S."/>
            <person name="Costanzo M.C."/>
            <person name="Fitzpatrick D.A."/>
            <person name="de Groot P.W."/>
            <person name="Harris D."/>
            <person name="Hoyer L.L."/>
            <person name="Hube B."/>
            <person name="Klis F.M."/>
            <person name="Kodira C."/>
            <person name="Lennard N."/>
            <person name="Logue M.E."/>
            <person name="Martin R."/>
            <person name="Neiman A.M."/>
            <person name="Nikolaou E."/>
            <person name="Quail M.A."/>
            <person name="Quinn J."/>
            <person name="Santos M.C."/>
            <person name="Schmitzberger F.F."/>
            <person name="Sherlock G."/>
            <person name="Shah P."/>
            <person name="Silverstein K.A."/>
            <person name="Skrzypek M.S."/>
            <person name="Soll D."/>
            <person name="Staggs R."/>
            <person name="Stansfield I."/>
            <person name="Stumpf M.P."/>
            <person name="Sudbery P.E."/>
            <person name="Srikantha T."/>
            <person name="Zeng Q."/>
            <person name="Berman J."/>
            <person name="Berriman M."/>
            <person name="Heitman J."/>
            <person name="Gow N.A."/>
            <person name="Lorenz M.C."/>
            <person name="Birren B.W."/>
            <person name="Kellis M."/>
            <person name="Cuomo C.A."/>
        </authorList>
    </citation>
    <scope>NUCLEOTIDE SEQUENCE [LARGE SCALE GENOMIC DNA]</scope>
    <source>
        <strain evidence="12">ATCC 6260 / CBS 566 / DSM 6381 / JCM 1539 / NBRC 10279 / NRRL Y-324</strain>
    </source>
</reference>
<feature type="domain" description="GH18" evidence="10">
    <location>
        <begin position="2"/>
        <end position="350"/>
    </location>
</feature>
<dbReference type="SUPFAM" id="SSF51445">
    <property type="entry name" value="(Trans)glycosidases"/>
    <property type="match status" value="1"/>
</dbReference>
<dbReference type="PROSITE" id="PS51910">
    <property type="entry name" value="GH18_2"/>
    <property type="match status" value="1"/>
</dbReference>
<evidence type="ECO:0000256" key="8">
    <source>
        <dbReference type="RuleBase" id="RU000489"/>
    </source>
</evidence>
<dbReference type="FunCoup" id="A5DHG7">
    <property type="interactions" value="587"/>
</dbReference>
<dbReference type="OMA" id="FYYCSGG"/>
<dbReference type="InterPro" id="IPR017853">
    <property type="entry name" value="GH"/>
</dbReference>
<evidence type="ECO:0000256" key="5">
    <source>
        <dbReference type="ARBA" id="ARBA00023277"/>
    </source>
</evidence>
<dbReference type="PROSITE" id="PS01095">
    <property type="entry name" value="GH18_1"/>
    <property type="match status" value="1"/>
</dbReference>
<dbReference type="AlphaFoldDB" id="A5DHG7"/>
<dbReference type="GO" id="GO:0006032">
    <property type="term" value="P:chitin catabolic process"/>
    <property type="evidence" value="ECO:0007669"/>
    <property type="project" value="UniProtKB-KW"/>
</dbReference>
<dbReference type="Proteomes" id="UP000001997">
    <property type="component" value="Unassembled WGS sequence"/>
</dbReference>
<keyword evidence="6 8" id="KW-0326">Glycosidase</keyword>
<dbReference type="OrthoDB" id="76388at2759"/>
<dbReference type="InParanoid" id="A5DHG7"/>
<keyword evidence="3 8" id="KW-0378">Hydrolase</keyword>
<evidence type="ECO:0000256" key="9">
    <source>
        <dbReference type="RuleBase" id="RU004453"/>
    </source>
</evidence>
<dbReference type="STRING" id="294746.A5DHG7"/>
<dbReference type="GO" id="GO:0000272">
    <property type="term" value="P:polysaccharide catabolic process"/>
    <property type="evidence" value="ECO:0007669"/>
    <property type="project" value="UniProtKB-KW"/>
</dbReference>
<dbReference type="VEuPathDB" id="FungiDB:PGUG_02718"/>